<dbReference type="SUPFAM" id="SSF53254">
    <property type="entry name" value="Phosphoglycerate mutase-like"/>
    <property type="match status" value="1"/>
</dbReference>
<evidence type="ECO:0008006" key="5">
    <source>
        <dbReference type="Google" id="ProtNLM"/>
    </source>
</evidence>
<dbReference type="Pfam" id="PF00328">
    <property type="entry name" value="His_Phos_2"/>
    <property type="match status" value="1"/>
</dbReference>
<evidence type="ECO:0000256" key="2">
    <source>
        <dbReference type="SAM" id="SignalP"/>
    </source>
</evidence>
<dbReference type="CDD" id="cd07061">
    <property type="entry name" value="HP_HAP_like"/>
    <property type="match status" value="1"/>
</dbReference>
<keyword evidence="4" id="KW-1185">Reference proteome</keyword>
<comment type="caution">
    <text evidence="3">The sequence shown here is derived from an EMBL/GenBank/DDBJ whole genome shotgun (WGS) entry which is preliminary data.</text>
</comment>
<feature type="signal peptide" evidence="2">
    <location>
        <begin position="1"/>
        <end position="19"/>
    </location>
</feature>
<protein>
    <recommendedName>
        <fullName evidence="5">3-phytase</fullName>
    </recommendedName>
</protein>
<organism evidence="3 4">
    <name type="scientific">Hericium alpestre</name>
    <dbReference type="NCBI Taxonomy" id="135208"/>
    <lineage>
        <taxon>Eukaryota</taxon>
        <taxon>Fungi</taxon>
        <taxon>Dikarya</taxon>
        <taxon>Basidiomycota</taxon>
        <taxon>Agaricomycotina</taxon>
        <taxon>Agaricomycetes</taxon>
        <taxon>Russulales</taxon>
        <taxon>Hericiaceae</taxon>
        <taxon>Hericium</taxon>
    </lineage>
</organism>
<dbReference type="PANTHER" id="PTHR20963">
    <property type="entry name" value="MULTIPLE INOSITOL POLYPHOSPHATE PHOSPHATASE-RELATED"/>
    <property type="match status" value="1"/>
</dbReference>
<dbReference type="Proteomes" id="UP000298061">
    <property type="component" value="Unassembled WGS sequence"/>
</dbReference>
<dbReference type="Gene3D" id="3.40.50.1240">
    <property type="entry name" value="Phosphoglycerate mutase-like"/>
    <property type="match status" value="1"/>
</dbReference>
<gene>
    <name evidence="3" type="ORF">EWM64_g2529</name>
</gene>
<reference evidence="3 4" key="1">
    <citation type="submission" date="2019-02" db="EMBL/GenBank/DDBJ databases">
        <title>Genome sequencing of the rare red list fungi Hericium alpestre (H. flagellum).</title>
        <authorList>
            <person name="Buettner E."/>
            <person name="Kellner H."/>
        </authorList>
    </citation>
    <scope>NUCLEOTIDE SEQUENCE [LARGE SCALE GENOMIC DNA]</scope>
    <source>
        <strain evidence="3 4">DSM 108284</strain>
    </source>
</reference>
<dbReference type="InterPro" id="IPR033379">
    <property type="entry name" value="Acid_Pase_AS"/>
</dbReference>
<dbReference type="PROSITE" id="PS00616">
    <property type="entry name" value="HIS_ACID_PHOSPHAT_1"/>
    <property type="match status" value="1"/>
</dbReference>
<feature type="chain" id="PRO_5021313508" description="3-phytase" evidence="2">
    <location>
        <begin position="20"/>
        <end position="547"/>
    </location>
</feature>
<dbReference type="EMBL" id="SFCI01000207">
    <property type="protein sequence ID" value="TFY81484.1"/>
    <property type="molecule type" value="Genomic_DNA"/>
</dbReference>
<keyword evidence="1" id="KW-0378">Hydrolase</keyword>
<proteinExistence type="predicted"/>
<dbReference type="PROSITE" id="PS00778">
    <property type="entry name" value="HIS_ACID_PHOSPHAT_2"/>
    <property type="match status" value="1"/>
</dbReference>
<dbReference type="InterPro" id="IPR029033">
    <property type="entry name" value="His_PPase_superfam"/>
</dbReference>
<sequence length="547" mass="59015">MHSWPFLITIVPFVPFVQGAALWRAPGASTFAGSTTTFAFPPANVTATLPDPNFPVASAVGFAGPTPTGDEAEAIATAPAYARVDSAYPLIQPDTSDHKKSSFNVFHSWGNLAPWYSVDSSEFGLPGASPLIPKGCAINQVYLLHRHGARYPTAGAAPSAFATKLHSAATGGGFSASGPLAFLNDWTYKMGAEILSPFGREQLYELGVGFRVNYGDLLKGFSDLPVFRSTSEERMVDSSLNFAAGFFGVQDYTTSYHQLFEIEQKGYNSTLQGANVCPNAGGFGGSKSAIWSDIYTKPIIKRLSPFIKGVNLTGSDIIGMQQACAYETNALGSSVFCGLFTEEEWKHYEYFNGDQFLLQGPGNPTSAARGIGWVQELVSRLTQTRITEFNTAVNETIVSSPVFFPLNQPIYVDATHDNSMANIVTALNLTSLRANGPLPTDHIPKHQTWFSSRIAPFASNLVGQVLSCPAAAKPTHIRFVLNDGVVPLTGIKGCKADRNGLCELSSFISGMKARIAEVDFQFDCYANYTVPDPDNITDGRFPPTLRK</sequence>
<evidence type="ECO:0000256" key="1">
    <source>
        <dbReference type="ARBA" id="ARBA00022801"/>
    </source>
</evidence>
<dbReference type="PANTHER" id="PTHR20963:SF42">
    <property type="entry name" value="PHOSPHOGLYCERATE MUTASE-LIKE PROTEIN"/>
    <property type="match status" value="1"/>
</dbReference>
<evidence type="ECO:0000313" key="4">
    <source>
        <dbReference type="Proteomes" id="UP000298061"/>
    </source>
</evidence>
<keyword evidence="2" id="KW-0732">Signal</keyword>
<evidence type="ECO:0000313" key="3">
    <source>
        <dbReference type="EMBL" id="TFY81484.1"/>
    </source>
</evidence>
<name>A0A4Z0A524_9AGAM</name>
<dbReference type="GO" id="GO:0003993">
    <property type="term" value="F:acid phosphatase activity"/>
    <property type="evidence" value="ECO:0007669"/>
    <property type="project" value="TreeGrafter"/>
</dbReference>
<accession>A0A4Z0A524</accession>
<dbReference type="AlphaFoldDB" id="A0A4Z0A524"/>
<dbReference type="OrthoDB" id="6509975at2759"/>
<dbReference type="STRING" id="135208.A0A4Z0A524"/>
<dbReference type="InterPro" id="IPR000560">
    <property type="entry name" value="His_Pase_clade-2"/>
</dbReference>